<protein>
    <recommendedName>
        <fullName evidence="4">Surface antigen domain-containing protein</fullName>
    </recommendedName>
</protein>
<comment type="caution">
    <text evidence="2">The sequence shown here is derived from an EMBL/GenBank/DDBJ whole genome shotgun (WGS) entry which is preliminary data.</text>
</comment>
<reference evidence="2" key="1">
    <citation type="submission" date="2023-07" db="EMBL/GenBank/DDBJ databases">
        <title>Marinobacter sp. chi1 genome sequencing and assembly.</title>
        <authorList>
            <person name="Park S."/>
        </authorList>
    </citation>
    <scope>NUCLEOTIDE SEQUENCE</scope>
    <source>
        <strain evidence="2">Chi1</strain>
    </source>
</reference>
<dbReference type="RefSeq" id="WP_302908884.1">
    <property type="nucleotide sequence ID" value="NZ_JAUMIS010000001.1"/>
</dbReference>
<name>A0ABT8VXP5_9GAMM</name>
<sequence length="296" mass="33010">MKTILQGFHSLCIVLLAASIFYLGYALLQTADRVELIVTQSEGVVESLTPVVELVPDFLEEAKQARSLAEDAVAEVEAVRLLVPDVLDESAAIRQSLPAILEQTDLMRKEAAQIRAEAARIRAQIPDLVIESEAYRLLVPQILDESRRIRETIPPTLNRIEGIVLEADEIASSAGENVFTGMISGIFKAPVKLLGNVTDFLLPSNAKLSDSDEAELKNRMRGFVNTAEIGDMQTFVTEDPNISLQYELLSNRVIDGMDCRLVALRSRKGDELFKKTELQICRDTEGEWFLHRSEKR</sequence>
<feature type="transmembrane region" description="Helical" evidence="1">
    <location>
        <begin position="7"/>
        <end position="28"/>
    </location>
</feature>
<evidence type="ECO:0008006" key="4">
    <source>
        <dbReference type="Google" id="ProtNLM"/>
    </source>
</evidence>
<dbReference type="Proteomes" id="UP001168640">
    <property type="component" value="Unassembled WGS sequence"/>
</dbReference>
<evidence type="ECO:0000313" key="3">
    <source>
        <dbReference type="Proteomes" id="UP001168640"/>
    </source>
</evidence>
<organism evidence="2 3">
    <name type="scientific">Marinobacter suaedae</name>
    <dbReference type="NCBI Taxonomy" id="3057675"/>
    <lineage>
        <taxon>Bacteria</taxon>
        <taxon>Pseudomonadati</taxon>
        <taxon>Pseudomonadota</taxon>
        <taxon>Gammaproteobacteria</taxon>
        <taxon>Pseudomonadales</taxon>
        <taxon>Marinobacteraceae</taxon>
        <taxon>Marinobacter</taxon>
    </lineage>
</organism>
<keyword evidence="1" id="KW-0812">Transmembrane</keyword>
<keyword evidence="1" id="KW-0472">Membrane</keyword>
<proteinExistence type="predicted"/>
<evidence type="ECO:0000256" key="1">
    <source>
        <dbReference type="SAM" id="Phobius"/>
    </source>
</evidence>
<accession>A0ABT8VXP5</accession>
<keyword evidence="1" id="KW-1133">Transmembrane helix</keyword>
<keyword evidence="3" id="KW-1185">Reference proteome</keyword>
<evidence type="ECO:0000313" key="2">
    <source>
        <dbReference type="EMBL" id="MDO3720766.1"/>
    </source>
</evidence>
<dbReference type="EMBL" id="JAUMIS010000001">
    <property type="protein sequence ID" value="MDO3720766.1"/>
    <property type="molecule type" value="Genomic_DNA"/>
</dbReference>
<gene>
    <name evidence="2" type="ORF">QVZ43_03460</name>
</gene>